<accession>A0A1J9P728</accession>
<feature type="region of interest" description="Disordered" evidence="1">
    <location>
        <begin position="1"/>
        <end position="39"/>
    </location>
</feature>
<evidence type="ECO:0000256" key="1">
    <source>
        <dbReference type="SAM" id="MobiDB-lite"/>
    </source>
</evidence>
<sequence>MASRLAKYNKKRGRQTSTRKDNSELLAQKGTERLPRRKSVRLSRRYPFCEQETTLPTSHSLGKTV</sequence>
<proteinExistence type="predicted"/>
<evidence type="ECO:0000313" key="2">
    <source>
        <dbReference type="EMBL" id="OJD11690.1"/>
    </source>
</evidence>
<dbReference type="EMBL" id="LGRN01000508">
    <property type="protein sequence ID" value="OJD11690.1"/>
    <property type="molecule type" value="Genomic_DNA"/>
</dbReference>
<comment type="caution">
    <text evidence="2">The sequence shown here is derived from an EMBL/GenBank/DDBJ whole genome shotgun (WGS) entry which is preliminary data.</text>
</comment>
<evidence type="ECO:0000313" key="3">
    <source>
        <dbReference type="Proteomes" id="UP000182235"/>
    </source>
</evidence>
<dbReference type="Proteomes" id="UP000182235">
    <property type="component" value="Unassembled WGS sequence"/>
</dbReference>
<dbReference type="OrthoDB" id="10365066at2759"/>
<keyword evidence="3" id="KW-1185">Reference proteome</keyword>
<dbReference type="VEuPathDB" id="FungiDB:AJ78_07589"/>
<reference evidence="2 3" key="1">
    <citation type="submission" date="2015-07" db="EMBL/GenBank/DDBJ databases">
        <title>Emmonsia species relationships and genome sequence.</title>
        <authorList>
            <consortium name="The Broad Institute Genomics Platform"/>
            <person name="Cuomo C.A."/>
            <person name="Munoz J.F."/>
            <person name="Imamovic A."/>
            <person name="Priest M.E."/>
            <person name="Young S."/>
            <person name="Clay O.K."/>
            <person name="McEwen J.G."/>
        </authorList>
    </citation>
    <scope>NUCLEOTIDE SEQUENCE [LARGE SCALE GENOMIC DNA]</scope>
    <source>
        <strain evidence="2 3">UAMH 9510</strain>
    </source>
</reference>
<gene>
    <name evidence="2" type="ORF">AJ78_07589</name>
</gene>
<name>A0A1J9P728_9EURO</name>
<organism evidence="2 3">
    <name type="scientific">Emergomyces pasteurianus Ep9510</name>
    <dbReference type="NCBI Taxonomy" id="1447872"/>
    <lineage>
        <taxon>Eukaryota</taxon>
        <taxon>Fungi</taxon>
        <taxon>Dikarya</taxon>
        <taxon>Ascomycota</taxon>
        <taxon>Pezizomycotina</taxon>
        <taxon>Eurotiomycetes</taxon>
        <taxon>Eurotiomycetidae</taxon>
        <taxon>Onygenales</taxon>
        <taxon>Ajellomycetaceae</taxon>
        <taxon>Emergomyces</taxon>
    </lineage>
</organism>
<protein>
    <submittedName>
        <fullName evidence="2">Uncharacterized protein</fullName>
    </submittedName>
</protein>
<dbReference type="AlphaFoldDB" id="A0A1J9P728"/>